<evidence type="ECO:0000256" key="3">
    <source>
        <dbReference type="ARBA" id="ARBA00022777"/>
    </source>
</evidence>
<dbReference type="STRING" id="29760.F6I1S0"/>
<sequence length="177" mass="20255">MGITKRNLVMIECDTRILWHTTKLWCTKRKFTASFVGDQLLEVIGFRDAWHVDKSLPLNAHGTRLAQAQRIRFELCRGAAKQIYMSFDGIKWKQPTPIDDDTFPIEISYLGRTGMLVDSTSKCKLKASSATSNHDPNQPKLECLSIHLSMCMQNIESTENDSRRNSINDHIKFTLHS</sequence>
<dbReference type="PaxDb" id="29760-VIT_15s0107g00350.t01"/>
<dbReference type="InterPro" id="IPR037607">
    <property type="entry name" value="DGK"/>
</dbReference>
<keyword evidence="7" id="KW-1185">Reference proteome</keyword>
<dbReference type="PANTHER" id="PTHR11255">
    <property type="entry name" value="DIACYLGLYCEROL KINASE"/>
    <property type="match status" value="1"/>
</dbReference>
<dbReference type="GO" id="GO:0005524">
    <property type="term" value="F:ATP binding"/>
    <property type="evidence" value="ECO:0007669"/>
    <property type="project" value="UniProtKB-KW"/>
</dbReference>
<evidence type="ECO:0000256" key="4">
    <source>
        <dbReference type="ARBA" id="ARBA00022840"/>
    </source>
</evidence>
<evidence type="ECO:0000259" key="5">
    <source>
        <dbReference type="Pfam" id="PF00609"/>
    </source>
</evidence>
<dbReference type="eggNOG" id="KOG1169">
    <property type="taxonomic scope" value="Eukaryota"/>
</dbReference>
<gene>
    <name evidence="6" type="ordered locus">VIT_15s0107g00350</name>
</gene>
<organism evidence="6 7">
    <name type="scientific">Vitis vinifera</name>
    <name type="common">Grape</name>
    <dbReference type="NCBI Taxonomy" id="29760"/>
    <lineage>
        <taxon>Eukaryota</taxon>
        <taxon>Viridiplantae</taxon>
        <taxon>Streptophyta</taxon>
        <taxon>Embryophyta</taxon>
        <taxon>Tracheophyta</taxon>
        <taxon>Spermatophyta</taxon>
        <taxon>Magnoliopsida</taxon>
        <taxon>eudicotyledons</taxon>
        <taxon>Gunneridae</taxon>
        <taxon>Pentapetalae</taxon>
        <taxon>rosids</taxon>
        <taxon>Vitales</taxon>
        <taxon>Vitaceae</taxon>
        <taxon>Viteae</taxon>
        <taxon>Vitis</taxon>
    </lineage>
</organism>
<dbReference type="PANTHER" id="PTHR11255:SF29">
    <property type="entry name" value="DIACYLGLYCEROL KINASE"/>
    <property type="match status" value="1"/>
</dbReference>
<keyword evidence="1" id="KW-0808">Transferase</keyword>
<dbReference type="InterPro" id="IPR000756">
    <property type="entry name" value="Diacylglycerol_kin_accessory"/>
</dbReference>
<keyword evidence="2" id="KW-0547">Nucleotide-binding</keyword>
<name>F6I1S0_VITVI</name>
<dbReference type="AlphaFoldDB" id="F6I1S0"/>
<dbReference type="GO" id="GO:0007200">
    <property type="term" value="P:phospholipase C-activating G protein-coupled receptor signaling pathway"/>
    <property type="evidence" value="ECO:0007669"/>
    <property type="project" value="InterPro"/>
</dbReference>
<dbReference type="Pfam" id="PF00609">
    <property type="entry name" value="DAGK_acc"/>
    <property type="match status" value="1"/>
</dbReference>
<reference evidence="7" key="1">
    <citation type="journal article" date="2007" name="Nature">
        <title>The grapevine genome sequence suggests ancestral hexaploidization in major angiosperm phyla.</title>
        <authorList>
            <consortium name="The French-Italian Public Consortium for Grapevine Genome Characterization."/>
            <person name="Jaillon O."/>
            <person name="Aury J.-M."/>
            <person name="Noel B."/>
            <person name="Policriti A."/>
            <person name="Clepet C."/>
            <person name="Casagrande A."/>
            <person name="Choisne N."/>
            <person name="Aubourg S."/>
            <person name="Vitulo N."/>
            <person name="Jubin C."/>
            <person name="Vezzi A."/>
            <person name="Legeai F."/>
            <person name="Hugueney P."/>
            <person name="Dasilva C."/>
            <person name="Horner D."/>
            <person name="Mica E."/>
            <person name="Jublot D."/>
            <person name="Poulain J."/>
            <person name="Bruyere C."/>
            <person name="Billault A."/>
            <person name="Segurens B."/>
            <person name="Gouyvenoux M."/>
            <person name="Ugarte E."/>
            <person name="Cattonaro F."/>
            <person name="Anthouard V."/>
            <person name="Vico V."/>
            <person name="Del Fabbro C."/>
            <person name="Alaux M."/>
            <person name="Di Gaspero G."/>
            <person name="Dumas V."/>
            <person name="Felice N."/>
            <person name="Paillard S."/>
            <person name="Juman I."/>
            <person name="Moroldo M."/>
            <person name="Scalabrin S."/>
            <person name="Canaguier A."/>
            <person name="Le Clainche I."/>
            <person name="Malacrida G."/>
            <person name="Durand E."/>
            <person name="Pesole G."/>
            <person name="Laucou V."/>
            <person name="Chatelet P."/>
            <person name="Merdinoglu D."/>
            <person name="Delledonne M."/>
            <person name="Pezzotti M."/>
            <person name="Lecharny A."/>
            <person name="Scarpelli C."/>
            <person name="Artiguenave F."/>
            <person name="Pe M.E."/>
            <person name="Valle G."/>
            <person name="Morgante M."/>
            <person name="Caboche M."/>
            <person name="Adam-Blondon A.-F."/>
            <person name="Weissenbach J."/>
            <person name="Quetier F."/>
            <person name="Wincker P."/>
        </authorList>
    </citation>
    <scope>NUCLEOTIDE SEQUENCE [LARGE SCALE GENOMIC DNA]</scope>
    <source>
        <strain evidence="7">cv. Pinot noir / PN40024</strain>
    </source>
</reference>
<dbReference type="InParanoid" id="F6I1S0"/>
<keyword evidence="3" id="KW-0418">Kinase</keyword>
<evidence type="ECO:0000313" key="7">
    <source>
        <dbReference type="Proteomes" id="UP000009183"/>
    </source>
</evidence>
<evidence type="ECO:0000313" key="6">
    <source>
        <dbReference type="EMBL" id="CCB60887.1"/>
    </source>
</evidence>
<feature type="domain" description="Diacylglycerol kinase accessory" evidence="5">
    <location>
        <begin position="23"/>
        <end position="89"/>
    </location>
</feature>
<dbReference type="HOGENOM" id="CLU_1520490_0_0_1"/>
<dbReference type="GO" id="GO:0004143">
    <property type="term" value="F:ATP-dependent diacylglycerol kinase activity"/>
    <property type="evidence" value="ECO:0007669"/>
    <property type="project" value="InterPro"/>
</dbReference>
<protein>
    <recommendedName>
        <fullName evidence="5">Diacylglycerol kinase accessory domain-containing protein</fullName>
    </recommendedName>
</protein>
<proteinExistence type="predicted"/>
<dbReference type="Proteomes" id="UP000009183">
    <property type="component" value="Chromosome 15"/>
</dbReference>
<accession>F6I1S0</accession>
<evidence type="ECO:0000256" key="2">
    <source>
        <dbReference type="ARBA" id="ARBA00022741"/>
    </source>
</evidence>
<keyword evidence="4" id="KW-0067">ATP-binding</keyword>
<dbReference type="EMBL" id="FN596514">
    <property type="protein sequence ID" value="CCB60887.1"/>
    <property type="molecule type" value="Genomic_DNA"/>
</dbReference>
<evidence type="ECO:0000256" key="1">
    <source>
        <dbReference type="ARBA" id="ARBA00022679"/>
    </source>
</evidence>